<proteinExistence type="predicted"/>
<name>A0ABD2DHQ0_DAUMA</name>
<evidence type="ECO:0000313" key="3">
    <source>
        <dbReference type="Proteomes" id="UP001610411"/>
    </source>
</evidence>
<feature type="non-terminal residue" evidence="2">
    <location>
        <position position="36"/>
    </location>
</feature>
<keyword evidence="3" id="KW-1185">Reference proteome</keyword>
<comment type="caution">
    <text evidence="2">The sequence shown here is derived from an EMBL/GenBank/DDBJ whole genome shotgun (WGS) entry which is preliminary data.</text>
</comment>
<evidence type="ECO:0000256" key="1">
    <source>
        <dbReference type="SAM" id="MobiDB-lite"/>
    </source>
</evidence>
<dbReference type="Proteomes" id="UP001610411">
    <property type="component" value="Unassembled WGS sequence"/>
</dbReference>
<accession>A0ABD2DHQ0</accession>
<dbReference type="EMBL" id="JBFSEQ010000011">
    <property type="protein sequence ID" value="KAL2766379.1"/>
    <property type="molecule type" value="Genomic_DNA"/>
</dbReference>
<evidence type="ECO:0000313" key="2">
    <source>
        <dbReference type="EMBL" id="KAL2766379.1"/>
    </source>
</evidence>
<protein>
    <submittedName>
        <fullName evidence="2">Nuclear pore complex-interacting protein family member A1</fullName>
    </submittedName>
</protein>
<organism evidence="2 3">
    <name type="scientific">Daubentonia madagascariensis</name>
    <name type="common">Aye-aye</name>
    <name type="synonym">Sciurus madagascariensis</name>
    <dbReference type="NCBI Taxonomy" id="31869"/>
    <lineage>
        <taxon>Eukaryota</taxon>
        <taxon>Metazoa</taxon>
        <taxon>Chordata</taxon>
        <taxon>Craniata</taxon>
        <taxon>Vertebrata</taxon>
        <taxon>Euteleostomi</taxon>
        <taxon>Mammalia</taxon>
        <taxon>Eutheria</taxon>
        <taxon>Euarchontoglires</taxon>
        <taxon>Primates</taxon>
        <taxon>Strepsirrhini</taxon>
        <taxon>Chiromyiformes</taxon>
        <taxon>Daubentoniidae</taxon>
        <taxon>Daubentonia</taxon>
    </lineage>
</organism>
<dbReference type="AlphaFoldDB" id="A0ABD2DHQ0"/>
<reference evidence="2 3" key="1">
    <citation type="journal article" date="2024" name="G3 (Bethesda)">
        <title>A hybrid genome assembly of the endangered aye-aye (Daubentonia madagascariensis).</title>
        <authorList>
            <person name="Versoza C.J."/>
            <person name="Pfeifer S.P."/>
        </authorList>
    </citation>
    <scope>NUCLEOTIDE SEQUENCE [LARGE SCALE GENOMIC DNA]</scope>
    <source>
        <strain evidence="2">6821</strain>
    </source>
</reference>
<sequence length="36" mass="3986">SQAAENKRTSGGRKAEEAARGQEKLEVGCRRNRDVQ</sequence>
<feature type="non-terminal residue" evidence="2">
    <location>
        <position position="1"/>
    </location>
</feature>
<feature type="region of interest" description="Disordered" evidence="1">
    <location>
        <begin position="1"/>
        <end position="36"/>
    </location>
</feature>
<gene>
    <name evidence="2" type="ORF">WCI35_028346</name>
</gene>